<dbReference type="RefSeq" id="WP_007573455.1">
    <property type="nucleotide sequence ID" value="NZ_BPTS01000001.1"/>
</dbReference>
<reference evidence="4" key="1">
    <citation type="journal article" date="2011" name="Stand. Genomic Sci.">
        <title>Non-contiguous finished genome sequence of the opportunistic oral pathogen Prevotella multisaccharivorax type strain (PPPA20).</title>
        <authorList>
            <person name="Pati A."/>
            <person name="Gronow S."/>
            <person name="Lu M."/>
            <person name="Lapidus A."/>
            <person name="Nolan M."/>
            <person name="Lucas S."/>
            <person name="Hammon N."/>
            <person name="Deshpande S."/>
            <person name="Cheng J.F."/>
            <person name="Tapia R."/>
            <person name="Han C."/>
            <person name="Goodwin L."/>
            <person name="Pitluck S."/>
            <person name="Liolios K."/>
            <person name="Pagani I."/>
            <person name="Mavromatis K."/>
            <person name="Mikhailova N."/>
            <person name="Huntemann M."/>
            <person name="Chen A."/>
            <person name="Palaniappan K."/>
            <person name="Land M."/>
            <person name="Hauser L."/>
            <person name="Detter J.C."/>
            <person name="Brambilla E.M."/>
            <person name="Rohde M."/>
            <person name="Goker M."/>
            <person name="Woyke T."/>
            <person name="Bristow J."/>
            <person name="Eisen J.A."/>
            <person name="Markowitz V."/>
            <person name="Hugenholtz P."/>
            <person name="Kyrpides N.C."/>
            <person name="Klenk H.P."/>
            <person name="Ivanova N."/>
        </authorList>
    </citation>
    <scope>NUCLEOTIDE SEQUENCE [LARGE SCALE GENOMIC DNA]</scope>
    <source>
        <strain evidence="4">DSM 17128</strain>
    </source>
</reference>
<keyword evidence="3" id="KW-0449">Lipoprotein</keyword>
<feature type="coiled-coil region" evidence="1">
    <location>
        <begin position="34"/>
        <end position="61"/>
    </location>
</feature>
<evidence type="ECO:0000256" key="1">
    <source>
        <dbReference type="SAM" id="Coils"/>
    </source>
</evidence>
<evidence type="ECO:0000313" key="3">
    <source>
        <dbReference type="EMBL" id="EGN56371.1"/>
    </source>
</evidence>
<feature type="signal peptide" evidence="2">
    <location>
        <begin position="1"/>
        <end position="22"/>
    </location>
</feature>
<evidence type="ECO:0000313" key="4">
    <source>
        <dbReference type="Proteomes" id="UP000002772"/>
    </source>
</evidence>
<dbReference type="HOGENOM" id="CLU_122836_0_0_10"/>
<dbReference type="AlphaFoldDB" id="F8N7E4"/>
<name>F8N7E4_9BACT</name>
<proteinExistence type="predicted"/>
<sequence>MKRLLLMGIMAMSVITGSSQNAATVNNLKEQQKVLDLTAKLNKLQLDYEKEKATYNALSDKAASVNADANSATADFTTSDPSTTVKQAKDTVKKLEETKSVNKKLAKSQKNMSKMEKKMVKLQAQIDKLNKGVQIIDK</sequence>
<accession>F8N7E4</accession>
<keyword evidence="2" id="KW-0732">Signal</keyword>
<protein>
    <submittedName>
        <fullName evidence="3">Putative lipoprotein</fullName>
    </submittedName>
</protein>
<feature type="coiled-coil region" evidence="1">
    <location>
        <begin position="98"/>
        <end position="132"/>
    </location>
</feature>
<dbReference type="OrthoDB" id="1070652at2"/>
<organism evidence="3 4">
    <name type="scientific">Hallella multisaccharivorax DSM 17128</name>
    <dbReference type="NCBI Taxonomy" id="688246"/>
    <lineage>
        <taxon>Bacteria</taxon>
        <taxon>Pseudomonadati</taxon>
        <taxon>Bacteroidota</taxon>
        <taxon>Bacteroidia</taxon>
        <taxon>Bacteroidales</taxon>
        <taxon>Prevotellaceae</taxon>
        <taxon>Hallella</taxon>
    </lineage>
</organism>
<evidence type="ECO:0000256" key="2">
    <source>
        <dbReference type="SAM" id="SignalP"/>
    </source>
</evidence>
<dbReference type="EMBL" id="GL945017">
    <property type="protein sequence ID" value="EGN56371.1"/>
    <property type="molecule type" value="Genomic_DNA"/>
</dbReference>
<feature type="chain" id="PRO_5003381121" evidence="2">
    <location>
        <begin position="23"/>
        <end position="138"/>
    </location>
</feature>
<dbReference type="Proteomes" id="UP000002772">
    <property type="component" value="Unassembled WGS sequence"/>
</dbReference>
<gene>
    <name evidence="3" type="ORF">Premu_0915</name>
</gene>
<dbReference type="eggNOG" id="ENOG5033IEC">
    <property type="taxonomic scope" value="Bacteria"/>
</dbReference>
<keyword evidence="4" id="KW-1185">Reference proteome</keyword>
<keyword evidence="1" id="KW-0175">Coiled coil</keyword>